<accession>H3BKZ4</accession>
<evidence type="ECO:0000313" key="4">
    <source>
        <dbReference type="Proteomes" id="UP000000589"/>
    </source>
</evidence>
<name>H3BKZ4_MOUSE</name>
<organism evidence="2 4">
    <name type="scientific">Mus musculus</name>
    <name type="common">Mouse</name>
    <dbReference type="NCBI Taxonomy" id="10090"/>
    <lineage>
        <taxon>Eukaryota</taxon>
        <taxon>Metazoa</taxon>
        <taxon>Chordata</taxon>
        <taxon>Craniata</taxon>
        <taxon>Vertebrata</taxon>
        <taxon>Euteleostomi</taxon>
        <taxon>Mammalia</taxon>
        <taxon>Eutheria</taxon>
        <taxon>Euarchontoglires</taxon>
        <taxon>Glires</taxon>
        <taxon>Rodentia</taxon>
        <taxon>Myomorpha</taxon>
        <taxon>Muroidea</taxon>
        <taxon>Muridae</taxon>
        <taxon>Murinae</taxon>
        <taxon>Mus</taxon>
        <taxon>Mus</taxon>
    </lineage>
</organism>
<dbReference type="Antibodypedia" id="45489">
    <property type="antibodies" value="24 antibodies from 11 providers"/>
</dbReference>
<dbReference type="VEuPathDB" id="HostDB:ENSMUSG00000054280"/>
<keyword evidence="4" id="KW-1185">Reference proteome</keyword>
<dbReference type="GeneTree" id="ENSGT00520000055626"/>
<dbReference type="ExpressionAtlas" id="H3BKZ4">
    <property type="expression patterns" value="baseline and differential"/>
</dbReference>
<feature type="region of interest" description="Disordered" evidence="1">
    <location>
        <begin position="1"/>
        <end position="33"/>
    </location>
</feature>
<dbReference type="HOGENOM" id="CLU_3387097_0_0_1"/>
<gene>
    <name evidence="2 3" type="primary">Prr14l</name>
    <name evidence="3" type="synonym">C330019G07Rik</name>
    <name evidence="3" type="synonym">Prl14l</name>
</gene>
<dbReference type="MGI" id="MGI:2443658">
    <property type="gene designation" value="Prr14l"/>
</dbReference>
<dbReference type="Bgee" id="ENSMUSG00000054280">
    <property type="expression patterns" value="Expressed in dorsal pancreas and 224 other cell types or tissues"/>
</dbReference>
<dbReference type="AGR" id="MGI:2443658"/>
<proteinExistence type="predicted"/>
<reference evidence="2" key="3">
    <citation type="submission" date="2025-08" db="UniProtKB">
        <authorList>
            <consortium name="Ensembl"/>
        </authorList>
    </citation>
    <scope>IDENTIFICATION</scope>
    <source>
        <strain evidence="2">C57BL/6J</strain>
    </source>
</reference>
<dbReference type="AlphaFoldDB" id="H3BKZ4"/>
<evidence type="ECO:0000313" key="2">
    <source>
        <dbReference type="Ensembl" id="ENSMUSP00000135589.2"/>
    </source>
</evidence>
<reference evidence="2 4" key="1">
    <citation type="journal article" date="2009" name="PLoS Biol.">
        <title>Lineage-specific biology revealed by a finished genome assembly of the mouse.</title>
        <authorList>
            <consortium name="Mouse Genome Sequencing Consortium"/>
            <person name="Church D.M."/>
            <person name="Goodstadt L."/>
            <person name="Hillier L.W."/>
            <person name="Zody M.C."/>
            <person name="Goldstein S."/>
            <person name="She X."/>
            <person name="Bult C.J."/>
            <person name="Agarwala R."/>
            <person name="Cherry J.L."/>
            <person name="DiCuccio M."/>
            <person name="Hlavina W."/>
            <person name="Kapustin Y."/>
            <person name="Meric P."/>
            <person name="Maglott D."/>
            <person name="Birtle Z."/>
            <person name="Marques A.C."/>
            <person name="Graves T."/>
            <person name="Zhou S."/>
            <person name="Teague B."/>
            <person name="Potamousis K."/>
            <person name="Churas C."/>
            <person name="Place M."/>
            <person name="Herschleb J."/>
            <person name="Runnheim R."/>
            <person name="Forrest D."/>
            <person name="Amos-Landgraf J."/>
            <person name="Schwartz D.C."/>
            <person name="Cheng Z."/>
            <person name="Lindblad-Toh K."/>
            <person name="Eichler E.E."/>
            <person name="Ponting C.P."/>
        </authorList>
    </citation>
    <scope>NUCLEOTIDE SEQUENCE [LARGE SCALE GENOMIC DNA]</scope>
    <source>
        <strain evidence="2 4">C57BL/6J</strain>
    </source>
</reference>
<feature type="non-terminal residue" evidence="2">
    <location>
        <position position="33"/>
    </location>
</feature>
<reference evidence="2" key="4">
    <citation type="submission" date="2025-09" db="UniProtKB">
        <authorList>
            <consortium name="Ensembl"/>
        </authorList>
    </citation>
    <scope>IDENTIFICATION</scope>
    <source>
        <strain evidence="2">C57BL/6J</strain>
    </source>
</reference>
<dbReference type="Proteomes" id="UP000000589">
    <property type="component" value="Chromosome 5"/>
</dbReference>
<dbReference type="Ensembl" id="ENSMUST00000130134.3">
    <property type="protein sequence ID" value="ENSMUSP00000135589.2"/>
    <property type="gene ID" value="ENSMUSG00000054280.15"/>
</dbReference>
<sequence length="33" mass="3463">MSTSRGGGHRDLLPRQSSKGPVCADLPGEPQNN</sequence>
<evidence type="ECO:0000256" key="1">
    <source>
        <dbReference type="SAM" id="MobiDB-lite"/>
    </source>
</evidence>
<protein>
    <submittedName>
        <fullName evidence="2">Proline rich 14-like</fullName>
    </submittedName>
</protein>
<reference evidence="2 4" key="2">
    <citation type="journal article" date="2011" name="PLoS Biol.">
        <title>Modernizing reference genome assemblies.</title>
        <authorList>
            <person name="Church D.M."/>
            <person name="Schneider V.A."/>
            <person name="Graves T."/>
            <person name="Auger K."/>
            <person name="Cunningham F."/>
            <person name="Bouk N."/>
            <person name="Chen H.C."/>
            <person name="Agarwala R."/>
            <person name="McLaren W.M."/>
            <person name="Ritchie G.R."/>
            <person name="Albracht D."/>
            <person name="Kremitzki M."/>
            <person name="Rock S."/>
            <person name="Kotkiewicz H."/>
            <person name="Kremitzki C."/>
            <person name="Wollam A."/>
            <person name="Trani L."/>
            <person name="Fulton L."/>
            <person name="Fulton R."/>
            <person name="Matthews L."/>
            <person name="Whitehead S."/>
            <person name="Chow W."/>
            <person name="Torrance J."/>
            <person name="Dunn M."/>
            <person name="Harden G."/>
            <person name="Threadgold G."/>
            <person name="Wood J."/>
            <person name="Collins J."/>
            <person name="Heath P."/>
            <person name="Griffiths G."/>
            <person name="Pelan S."/>
            <person name="Grafham D."/>
            <person name="Eichler E.E."/>
            <person name="Weinstock G."/>
            <person name="Mardis E.R."/>
            <person name="Wilson R.K."/>
            <person name="Howe K."/>
            <person name="Flicek P."/>
            <person name="Hubbard T."/>
        </authorList>
    </citation>
    <scope>NUCLEOTIDE SEQUENCE [LARGE SCALE GENOMIC DNA]</scope>
    <source>
        <strain evidence="2 4">C57BL/6J</strain>
    </source>
</reference>
<evidence type="ECO:0000313" key="3">
    <source>
        <dbReference type="MGI" id="MGI:2443658"/>
    </source>
</evidence>